<dbReference type="PROSITE" id="PS51192">
    <property type="entry name" value="HELICASE_ATP_BIND_1"/>
    <property type="match status" value="1"/>
</dbReference>
<protein>
    <submittedName>
        <fullName evidence="12">CRISPR-associated helicase Cas3</fullName>
    </submittedName>
</protein>
<dbReference type="CDD" id="cd17930">
    <property type="entry name" value="DEXHc_cas3"/>
    <property type="match status" value="1"/>
</dbReference>
<dbReference type="Pfam" id="PF22590">
    <property type="entry name" value="Cas3-like_C_2"/>
    <property type="match status" value="1"/>
</dbReference>
<keyword evidence="3" id="KW-0540">Nuclease</keyword>
<evidence type="ECO:0000256" key="8">
    <source>
        <dbReference type="ARBA" id="ARBA00022840"/>
    </source>
</evidence>
<dbReference type="NCBIfam" id="TIGR01596">
    <property type="entry name" value="cas3_HD"/>
    <property type="match status" value="1"/>
</dbReference>
<dbReference type="GO" id="GO:0016787">
    <property type="term" value="F:hydrolase activity"/>
    <property type="evidence" value="ECO:0007669"/>
    <property type="project" value="UniProtKB-KW"/>
</dbReference>
<dbReference type="GO" id="GO:0004518">
    <property type="term" value="F:nuclease activity"/>
    <property type="evidence" value="ECO:0007669"/>
    <property type="project" value="UniProtKB-KW"/>
</dbReference>
<dbReference type="SUPFAM" id="SSF52540">
    <property type="entry name" value="P-loop containing nucleoside triphosphate hydrolases"/>
    <property type="match status" value="1"/>
</dbReference>
<evidence type="ECO:0000256" key="2">
    <source>
        <dbReference type="ARBA" id="ARBA00009046"/>
    </source>
</evidence>
<reference evidence="12 13" key="1">
    <citation type="submission" date="2018-10" db="EMBL/GenBank/DDBJ databases">
        <authorList>
            <person name="Li J."/>
        </authorList>
    </citation>
    <scope>NUCLEOTIDE SEQUENCE [LARGE SCALE GENOMIC DNA]</scope>
    <source>
        <strain evidence="12 13">IF 016277</strain>
    </source>
</reference>
<name>A0A3L7A4T0_9MICO</name>
<keyword evidence="9" id="KW-0051">Antiviral defense</keyword>
<dbReference type="Gene3D" id="3.40.50.300">
    <property type="entry name" value="P-loop containing nucleotide triphosphate hydrolases"/>
    <property type="match status" value="2"/>
</dbReference>
<keyword evidence="4" id="KW-0479">Metal-binding</keyword>
<gene>
    <name evidence="12" type="primary">cas3</name>
    <name evidence="12" type="ORF">D9V32_10980</name>
</gene>
<dbReference type="InterPro" id="IPR038257">
    <property type="entry name" value="CRISPR-assoc_Cas3_HD_sf"/>
</dbReference>
<evidence type="ECO:0000259" key="10">
    <source>
        <dbReference type="PROSITE" id="PS51192"/>
    </source>
</evidence>
<dbReference type="Gene3D" id="1.10.3210.30">
    <property type="match status" value="1"/>
</dbReference>
<dbReference type="GO" id="GO:0046872">
    <property type="term" value="F:metal ion binding"/>
    <property type="evidence" value="ECO:0007669"/>
    <property type="project" value="UniProtKB-KW"/>
</dbReference>
<dbReference type="RefSeq" id="WP_121648954.1">
    <property type="nucleotide sequence ID" value="NZ_RCUX01000008.1"/>
</dbReference>
<dbReference type="InterPro" id="IPR027417">
    <property type="entry name" value="P-loop_NTPase"/>
</dbReference>
<dbReference type="GO" id="GO:0003724">
    <property type="term" value="F:RNA helicase activity"/>
    <property type="evidence" value="ECO:0007669"/>
    <property type="project" value="TreeGrafter"/>
</dbReference>
<dbReference type="GO" id="GO:0051607">
    <property type="term" value="P:defense response to virus"/>
    <property type="evidence" value="ECO:0007669"/>
    <property type="project" value="UniProtKB-KW"/>
</dbReference>
<proteinExistence type="inferred from homology"/>
<dbReference type="Pfam" id="PF18019">
    <property type="entry name" value="Cas3_HD"/>
    <property type="match status" value="1"/>
</dbReference>
<dbReference type="NCBIfam" id="TIGR01587">
    <property type="entry name" value="cas3_core"/>
    <property type="match status" value="1"/>
</dbReference>
<dbReference type="Pfam" id="PF18395">
    <property type="entry name" value="Cas3_C"/>
    <property type="match status" value="1"/>
</dbReference>
<evidence type="ECO:0000256" key="6">
    <source>
        <dbReference type="ARBA" id="ARBA00022801"/>
    </source>
</evidence>
<dbReference type="Pfam" id="PF00270">
    <property type="entry name" value="DEAD"/>
    <property type="match status" value="1"/>
</dbReference>
<evidence type="ECO:0000313" key="12">
    <source>
        <dbReference type="EMBL" id="RLP74948.1"/>
    </source>
</evidence>
<dbReference type="InterPro" id="IPR050547">
    <property type="entry name" value="DEAD_box_RNA_helicases"/>
</dbReference>
<dbReference type="InterPro" id="IPR006474">
    <property type="entry name" value="Helicase_Cas3_CRISPR-ass_core"/>
</dbReference>
<dbReference type="GO" id="GO:0005524">
    <property type="term" value="F:ATP binding"/>
    <property type="evidence" value="ECO:0007669"/>
    <property type="project" value="UniProtKB-KW"/>
</dbReference>
<keyword evidence="5" id="KW-0547">Nucleotide-binding</keyword>
<dbReference type="InterPro" id="IPR041372">
    <property type="entry name" value="Cas3_C"/>
</dbReference>
<evidence type="ECO:0000256" key="7">
    <source>
        <dbReference type="ARBA" id="ARBA00022806"/>
    </source>
</evidence>
<evidence type="ECO:0000259" key="11">
    <source>
        <dbReference type="PROSITE" id="PS51643"/>
    </source>
</evidence>
<evidence type="ECO:0000256" key="1">
    <source>
        <dbReference type="ARBA" id="ARBA00006847"/>
    </source>
</evidence>
<keyword evidence="8" id="KW-0067">ATP-binding</keyword>
<dbReference type="EMBL" id="RCUX01000008">
    <property type="protein sequence ID" value="RLP74948.1"/>
    <property type="molecule type" value="Genomic_DNA"/>
</dbReference>
<keyword evidence="13" id="KW-1185">Reference proteome</keyword>
<dbReference type="OrthoDB" id="9810236at2"/>
<keyword evidence="6" id="KW-0378">Hydrolase</keyword>
<feature type="domain" description="HD Cas3-type" evidence="11">
    <location>
        <begin position="28"/>
        <end position="231"/>
    </location>
</feature>
<evidence type="ECO:0000256" key="5">
    <source>
        <dbReference type="ARBA" id="ARBA00022741"/>
    </source>
</evidence>
<organism evidence="12 13">
    <name type="scientific">Mycetocola tolaasinivorans</name>
    <dbReference type="NCBI Taxonomy" id="76635"/>
    <lineage>
        <taxon>Bacteria</taxon>
        <taxon>Bacillati</taxon>
        <taxon>Actinomycetota</taxon>
        <taxon>Actinomycetes</taxon>
        <taxon>Micrococcales</taxon>
        <taxon>Microbacteriaceae</taxon>
        <taxon>Mycetocola</taxon>
    </lineage>
</organism>
<sequence length="963" mass="103767">MQSMRQGLSEAACSVWAKSAGSIENRAEVDRWLPLVQHLEDSAGIAALLWEHWVPRSVQNQIAAVWGGDLDVAGTVYAFLAGVHDGGKCAPSFSVMVPVLADAMTAVGLHVNPAIARDPDRSLARHELAGLIALRGWLVDTAEFSARSASSLASVVGAHHGRAPSALRLEWLEGRPDLLGDGPWDLVRRELIEYMFVRTGMAGVADRLRESEIPQVALVNLSALVIMADWIASNEAYFPLYPVGTSPVEDSASRVAAAWAALDFPSRWELNPDDDSASMSFADRFGLPAGALPNAVQAAALNLASEVSGPSMMIIEAAMGLGKTEAALGAAEALARRTGAGGIFVGLPTQATTDGMFPRVLAWADSLDQRSSVYLAHGKAALNPVFERMLDEARYAGIGADGADENRGGEDLVAHAWLSDRRRGPLASLVVGTIDQALFGALRSRHLMLRHLAFAGKVVILDEVHSADDFMAPYLDRMLHWMGAHGASVILLSATLPEARRVAMAQAYSSGRKVAQGLRSGRAARGIDRFAELRGDIGYPAITVVSDAGDPRAVSPSPGDGARRTEVHLEHIADDDAALIETLRAALAEGGCAGVIHNTVGRVQHTAGVLRKAFPDTPVIIAHSRYLAADRIARDSLLLDLFGHPRRATARPARAILVASQVAEQSLDIDLDILISDLAPVDLLFQRVGRLHRHQRGVGQDDRPAPLRVPRLLITGVDWETEPPTPSKTYTSIYAPYLLLRTLLELRGRNSLTVPDDVAPLVQGVYGEQGDVPAEWSEALAVSLGALNADRDDRARRAEAFLLAEARPSGLLGWASDGIGTLREEISGRAGVRDGEETFEVLVLWTDPDGALTVPPWLSALPQPIPLNAVPNRALVRLIRGTALRLPAQLCRPHQIDGHIQELEACYPVPQWHASYDLRHELVLVFDHQGCARLGEYALTYDHINGLEVTDVRTGNSHRRTEL</sequence>
<comment type="similarity">
    <text evidence="2">In the central section; belongs to the CRISPR-associated helicase Cas3 family.</text>
</comment>
<dbReference type="CDD" id="cd09641">
    <property type="entry name" value="Cas3''_I"/>
    <property type="match status" value="1"/>
</dbReference>
<dbReference type="SMART" id="SM00487">
    <property type="entry name" value="DEXDc"/>
    <property type="match status" value="1"/>
</dbReference>
<comment type="similarity">
    <text evidence="1">In the N-terminal section; belongs to the CRISPR-associated nuclease Cas3-HD family.</text>
</comment>
<dbReference type="AlphaFoldDB" id="A0A3L7A4T0"/>
<dbReference type="InterPro" id="IPR011545">
    <property type="entry name" value="DEAD/DEAH_box_helicase_dom"/>
</dbReference>
<evidence type="ECO:0000256" key="9">
    <source>
        <dbReference type="ARBA" id="ARBA00023118"/>
    </source>
</evidence>
<evidence type="ECO:0000256" key="3">
    <source>
        <dbReference type="ARBA" id="ARBA00022722"/>
    </source>
</evidence>
<dbReference type="Proteomes" id="UP000272503">
    <property type="component" value="Unassembled WGS sequence"/>
</dbReference>
<dbReference type="PANTHER" id="PTHR47963">
    <property type="entry name" value="DEAD-BOX ATP-DEPENDENT RNA HELICASE 47, MITOCHONDRIAL"/>
    <property type="match status" value="1"/>
</dbReference>
<dbReference type="GO" id="GO:0003723">
    <property type="term" value="F:RNA binding"/>
    <property type="evidence" value="ECO:0007669"/>
    <property type="project" value="TreeGrafter"/>
</dbReference>
<dbReference type="PROSITE" id="PS51643">
    <property type="entry name" value="HD_CAS3"/>
    <property type="match status" value="1"/>
</dbReference>
<dbReference type="InterPro" id="IPR006483">
    <property type="entry name" value="CRISPR-assoc_Cas3_HD"/>
</dbReference>
<evidence type="ECO:0000256" key="4">
    <source>
        <dbReference type="ARBA" id="ARBA00022723"/>
    </source>
</evidence>
<accession>A0A3L7A4T0</accession>
<dbReference type="InterPro" id="IPR054712">
    <property type="entry name" value="Cas3-like_dom"/>
</dbReference>
<dbReference type="InterPro" id="IPR014001">
    <property type="entry name" value="Helicase_ATP-bd"/>
</dbReference>
<comment type="caution">
    <text evidence="12">The sequence shown here is derived from an EMBL/GenBank/DDBJ whole genome shotgun (WGS) entry which is preliminary data.</text>
</comment>
<keyword evidence="7" id="KW-0347">Helicase</keyword>
<evidence type="ECO:0000313" key="13">
    <source>
        <dbReference type="Proteomes" id="UP000272503"/>
    </source>
</evidence>
<feature type="domain" description="Helicase ATP-binding" evidence="10">
    <location>
        <begin position="304"/>
        <end position="514"/>
    </location>
</feature>
<dbReference type="PANTHER" id="PTHR47963:SF9">
    <property type="entry name" value="CRISPR-ASSOCIATED ENDONUCLEASE_HELICASE CAS3"/>
    <property type="match status" value="1"/>
</dbReference>